<dbReference type="PANTHER" id="PTHR42749:SF1">
    <property type="entry name" value="CELL SHAPE-DETERMINING PROTEIN MREB"/>
    <property type="match status" value="1"/>
</dbReference>
<accession>A0A917WY90</accession>
<dbReference type="SUPFAM" id="SSF53067">
    <property type="entry name" value="Actin-like ATPase domain"/>
    <property type="match status" value="2"/>
</dbReference>
<comment type="caution">
    <text evidence="6">The sequence shown here is derived from an EMBL/GenBank/DDBJ whole genome shotgun (WGS) entry which is preliminary data.</text>
</comment>
<evidence type="ECO:0000256" key="1">
    <source>
        <dbReference type="ARBA" id="ARBA00022741"/>
    </source>
</evidence>
<keyword evidence="1" id="KW-0547">Nucleotide-binding</keyword>
<evidence type="ECO:0000256" key="4">
    <source>
        <dbReference type="SAM" id="MobiDB-lite"/>
    </source>
</evidence>
<keyword evidence="3" id="KW-0143">Chaperone</keyword>
<dbReference type="InterPro" id="IPR043129">
    <property type="entry name" value="ATPase_NBD"/>
</dbReference>
<dbReference type="RefSeq" id="WP_190252029.1">
    <property type="nucleotide sequence ID" value="NZ_BMPI01000022.1"/>
</dbReference>
<evidence type="ECO:0000313" key="6">
    <source>
        <dbReference type="EMBL" id="GGM39936.1"/>
    </source>
</evidence>
<dbReference type="PRINTS" id="PR00301">
    <property type="entry name" value="HEATSHOCK70"/>
</dbReference>
<gene>
    <name evidence="6" type="ORF">GCM10007977_046660</name>
</gene>
<reference evidence="6" key="2">
    <citation type="submission" date="2020-09" db="EMBL/GenBank/DDBJ databases">
        <authorList>
            <person name="Sun Q."/>
            <person name="Ohkuma M."/>
        </authorList>
    </citation>
    <scope>NUCLEOTIDE SEQUENCE</scope>
    <source>
        <strain evidence="6">JCM 19831</strain>
    </source>
</reference>
<evidence type="ECO:0000256" key="2">
    <source>
        <dbReference type="ARBA" id="ARBA00022840"/>
    </source>
</evidence>
<feature type="transmembrane region" description="Helical" evidence="5">
    <location>
        <begin position="482"/>
        <end position="503"/>
    </location>
</feature>
<dbReference type="Gene3D" id="3.90.640.10">
    <property type="entry name" value="Actin, Chain A, domain 4"/>
    <property type="match status" value="1"/>
</dbReference>
<keyword evidence="5" id="KW-0812">Transmembrane</keyword>
<evidence type="ECO:0000256" key="5">
    <source>
        <dbReference type="SAM" id="Phobius"/>
    </source>
</evidence>
<feature type="compositionally biased region" description="Low complexity" evidence="4">
    <location>
        <begin position="407"/>
        <end position="428"/>
    </location>
</feature>
<dbReference type="InterPro" id="IPR013126">
    <property type="entry name" value="Hsp_70_fam"/>
</dbReference>
<keyword evidence="5" id="KW-1133">Transmembrane helix</keyword>
<evidence type="ECO:0000313" key="7">
    <source>
        <dbReference type="Proteomes" id="UP000642070"/>
    </source>
</evidence>
<protein>
    <submittedName>
        <fullName evidence="6">Uncharacterized protein</fullName>
    </submittedName>
</protein>
<feature type="compositionally biased region" description="Pro residues" evidence="4">
    <location>
        <begin position="458"/>
        <end position="472"/>
    </location>
</feature>
<feature type="region of interest" description="Disordered" evidence="4">
    <location>
        <begin position="390"/>
        <end position="477"/>
    </location>
</feature>
<dbReference type="AlphaFoldDB" id="A0A917WY90"/>
<organism evidence="6 7">
    <name type="scientific">Dactylosporangium sucinum</name>
    <dbReference type="NCBI Taxonomy" id="1424081"/>
    <lineage>
        <taxon>Bacteria</taxon>
        <taxon>Bacillati</taxon>
        <taxon>Actinomycetota</taxon>
        <taxon>Actinomycetes</taxon>
        <taxon>Micromonosporales</taxon>
        <taxon>Micromonosporaceae</taxon>
        <taxon>Dactylosporangium</taxon>
    </lineage>
</organism>
<proteinExistence type="predicted"/>
<dbReference type="Gene3D" id="2.130.10.10">
    <property type="entry name" value="YVTN repeat-like/Quinoprotein amine dehydrogenase"/>
    <property type="match status" value="2"/>
</dbReference>
<dbReference type="EMBL" id="BMPI01000022">
    <property type="protein sequence ID" value="GGM39936.1"/>
    <property type="molecule type" value="Genomic_DNA"/>
</dbReference>
<keyword evidence="2" id="KW-0067">ATP-binding</keyword>
<reference evidence="6" key="1">
    <citation type="journal article" date="2014" name="Int. J. Syst. Evol. Microbiol.">
        <title>Complete genome sequence of Corynebacterium casei LMG S-19264T (=DSM 44701T), isolated from a smear-ripened cheese.</title>
        <authorList>
            <consortium name="US DOE Joint Genome Institute (JGI-PGF)"/>
            <person name="Walter F."/>
            <person name="Albersmeier A."/>
            <person name="Kalinowski J."/>
            <person name="Ruckert C."/>
        </authorList>
    </citation>
    <scope>NUCLEOTIDE SEQUENCE</scope>
    <source>
        <strain evidence="6">JCM 19831</strain>
    </source>
</reference>
<dbReference type="Pfam" id="PF00012">
    <property type="entry name" value="HSP70"/>
    <property type="match status" value="1"/>
</dbReference>
<dbReference type="GO" id="GO:0140662">
    <property type="term" value="F:ATP-dependent protein folding chaperone"/>
    <property type="evidence" value="ECO:0007669"/>
    <property type="project" value="InterPro"/>
</dbReference>
<dbReference type="InterPro" id="IPR011047">
    <property type="entry name" value="Quinoprotein_ADH-like_sf"/>
</dbReference>
<dbReference type="Gene3D" id="3.30.420.40">
    <property type="match status" value="2"/>
</dbReference>
<dbReference type="GO" id="GO:0005524">
    <property type="term" value="F:ATP binding"/>
    <property type="evidence" value="ECO:0007669"/>
    <property type="project" value="UniProtKB-KW"/>
</dbReference>
<name>A0A917WY90_9ACTN</name>
<dbReference type="InterPro" id="IPR015943">
    <property type="entry name" value="WD40/YVTN_repeat-like_dom_sf"/>
</dbReference>
<sequence>MTEPQQGFAIGVDLGTSNTVAVIRWPDGRTRPLLVDGAPIMPSGVFVDESGRLHVGRDAARLAGLDPSRFEPNPKRRIDEPTVLLGDRELPTVDLLASILASVARAAVEAVGFLPTAVLTYPAAWGTRRREALQTAARRAGWPPVMLVPEPVAAARYFADVLRRPVPVGSALAVFDFGGGTLDIAVVRNDGGRFEVIGTGGLEDLGGLDVDAALVEHLGLIIGQTAPDTWSALRNPSSTSQRRDRRLFWDDVRGAKEMLSRAAVAPITVPGHDQAIHLTREELDKVIEPLIRRAVWETGNVVQRSGLRGDQLAGMFLVGGSSRLPLAARLLHADLGIPPTVLEQPELPVAEGALAELAPVSGYRTESIPAGNSRPMAAAPVSPGFAGTPTSGPAYGNASPPTGYPMSAAQAIPPQISSPPASGVSAPPTQGFSAPPTQGFGAPPVSGAPTSPGYSGRPTPPPYVNPPTPPSDEPGKPRRTGLLVAVAAALVVLVVLGGGYWFFFRDPDTTVDFKTITAYGSMDIGEATKIDAVTTVVLGDRVYVGWEFDNKYQVAAYDLKDKKRAWGPKTVEGANTTWGLWPYSKGILVTGTGDSAGGALVLLDPNSGEQLHKEKYESQDRIYPLENVWVQHSSAGKKSKAFAWNGDLKWTRADNEKGSFLVGQTNAADLRGPAYLGGTPQNLELKGRTDLISVDGDGKIRLLDAADGNKVLRTYANDGDSYSTYVTHDGKLFLTSTSAKFTVKVYDLAKDGEPTQIFSATDDKRKIIDIAPCGTDRICILDGAAYEGTDTVLRAISVTERKQLWQADAPGTKVLVPVGKQVLATTVSGTVASALFDQSGKQLLKEDEDRRSVGVRATSGSLLFLNKVPSSSEADIALVGVTAATGKRVAVGTVNDVTGSSCSWNAAYIACESKGKLQVWTFAK</sequence>
<evidence type="ECO:0000256" key="3">
    <source>
        <dbReference type="ARBA" id="ARBA00023186"/>
    </source>
</evidence>
<dbReference type="PANTHER" id="PTHR42749">
    <property type="entry name" value="CELL SHAPE-DETERMINING PROTEIN MREB"/>
    <property type="match status" value="1"/>
</dbReference>
<dbReference type="Proteomes" id="UP000642070">
    <property type="component" value="Unassembled WGS sequence"/>
</dbReference>
<keyword evidence="7" id="KW-1185">Reference proteome</keyword>
<keyword evidence="5" id="KW-0472">Membrane</keyword>
<dbReference type="SUPFAM" id="SSF50998">
    <property type="entry name" value="Quinoprotein alcohol dehydrogenase-like"/>
    <property type="match status" value="1"/>
</dbReference>